<dbReference type="Proteomes" id="UP001220964">
    <property type="component" value="Unassembled WGS sequence"/>
</dbReference>
<dbReference type="PROSITE" id="PS51257">
    <property type="entry name" value="PROKAR_LIPOPROTEIN"/>
    <property type="match status" value="1"/>
</dbReference>
<accession>A0AAE3TCB4</accession>
<evidence type="ECO:0000313" key="2">
    <source>
        <dbReference type="Proteomes" id="UP001220964"/>
    </source>
</evidence>
<name>A0AAE3TCB4_9RHOB</name>
<dbReference type="AlphaFoldDB" id="A0AAE3TCB4"/>
<protein>
    <submittedName>
        <fullName evidence="1">Uncharacterized protein</fullName>
    </submittedName>
</protein>
<comment type="caution">
    <text evidence="1">The sequence shown here is derived from an EMBL/GenBank/DDBJ whole genome shotgun (WGS) entry which is preliminary data.</text>
</comment>
<dbReference type="RefSeq" id="WP_275569900.1">
    <property type="nucleotide sequence ID" value="NZ_JARGYC010000137.1"/>
</dbReference>
<proteinExistence type="predicted"/>
<organism evidence="1 2">
    <name type="scientific">Psychromarinibacter sediminicola</name>
    <dbReference type="NCBI Taxonomy" id="3033385"/>
    <lineage>
        <taxon>Bacteria</taxon>
        <taxon>Pseudomonadati</taxon>
        <taxon>Pseudomonadota</taxon>
        <taxon>Alphaproteobacteria</taxon>
        <taxon>Rhodobacterales</taxon>
        <taxon>Paracoccaceae</taxon>
        <taxon>Psychromarinibacter</taxon>
    </lineage>
</organism>
<gene>
    <name evidence="1" type="ORF">P1J78_24035</name>
</gene>
<sequence length="102" mass="11226">MRFHLVTLGLVLGLAAVLSGCTRFPELDAAITPEARRAGYPDLVPITEVLDRRDLARTTAREGEIVEARAAALRARARLLRGIAINDDTRLRLTPRLRRLGG</sequence>
<evidence type="ECO:0000313" key="1">
    <source>
        <dbReference type="EMBL" id="MDF0603789.1"/>
    </source>
</evidence>
<keyword evidence="2" id="KW-1185">Reference proteome</keyword>
<reference evidence="1" key="1">
    <citation type="submission" date="2023-03" db="EMBL/GenBank/DDBJ databases">
        <title>Multiphase analysis and comparison of six strains from genera Psychromarinibacter, Lutimaribacter, and Maritimibacter, including a novel species: Psychromarinibacter sediminicola sp. nov.</title>
        <authorList>
            <person name="Wang Y.-H."/>
            <person name="Ye M.-Q."/>
            <person name="Du Z.-J."/>
        </authorList>
    </citation>
    <scope>NUCLEOTIDE SEQUENCE</scope>
    <source>
        <strain evidence="1">C21-152</strain>
    </source>
</reference>
<dbReference type="EMBL" id="JARGYC010000137">
    <property type="protein sequence ID" value="MDF0603789.1"/>
    <property type="molecule type" value="Genomic_DNA"/>
</dbReference>